<evidence type="ECO:0000259" key="10">
    <source>
        <dbReference type="PROSITE" id="PS50199"/>
    </source>
</evidence>
<dbReference type="EMBL" id="GL984051">
    <property type="protein sequence ID" value="EGR30144.1"/>
    <property type="molecule type" value="Genomic_DNA"/>
</dbReference>
<dbReference type="InterPro" id="IPR035979">
    <property type="entry name" value="RBD_domain_sf"/>
</dbReference>
<feature type="domain" description="RRM" evidence="9">
    <location>
        <begin position="207"/>
        <end position="287"/>
    </location>
</feature>
<dbReference type="AlphaFoldDB" id="G0QXB3"/>
<dbReference type="GO" id="GO:0005634">
    <property type="term" value="C:nucleus"/>
    <property type="evidence" value="ECO:0007669"/>
    <property type="project" value="UniProtKB-SubCell"/>
</dbReference>
<dbReference type="SUPFAM" id="SSF54928">
    <property type="entry name" value="RNA-binding domain, RBD"/>
    <property type="match status" value="1"/>
</dbReference>
<keyword evidence="6" id="KW-0694">RNA-binding</keyword>
<dbReference type="STRING" id="857967.G0QXB3"/>
<evidence type="ECO:0000256" key="2">
    <source>
        <dbReference type="ARBA" id="ARBA00022723"/>
    </source>
</evidence>
<dbReference type="Pfam" id="PF00641">
    <property type="entry name" value="Zn_ribbon_RanBP"/>
    <property type="match status" value="1"/>
</dbReference>
<keyword evidence="3 7" id="KW-0863">Zinc-finger</keyword>
<sequence length="350" mass="40878">MSEKKSRKHRRSHSRSRSHKNQGKTYNKKDENQKNYTHQQSQWHFTPKNEESKWIIIENLPESITQTEIEEKLTQISADCGTSNYDEIKLVPYLGSVYIQYPSVSAATKTLYHLKGKIKLRDEFYPMDFYNSGQQQQKSSYEQPQTDWICDKCEYKNFAKRTKCNKCEKPRSSNCRVVLNSVGGKQTLSVPVGITMILAPLNEVNTSLMVRGNIIQYITESHLIDSFEPYAKIKDVRLVKNKQNGQQRDFAFVEFYTLEDAERVLSQTSGLDFKVGGEHVQTQGQYQQGQQYQLPQQYHQYQQQSNYGVQQQQGNKEDQPFTLDQTYIDQNKHEPRKKYSNNIKPIVIIT</sequence>
<dbReference type="GO" id="GO:0000398">
    <property type="term" value="P:mRNA splicing, via spliceosome"/>
    <property type="evidence" value="ECO:0007669"/>
    <property type="project" value="TreeGrafter"/>
</dbReference>
<evidence type="ECO:0000256" key="4">
    <source>
        <dbReference type="ARBA" id="ARBA00022833"/>
    </source>
</evidence>
<dbReference type="RefSeq" id="XP_004031380.1">
    <property type="nucleotide sequence ID" value="XM_004031332.1"/>
</dbReference>
<dbReference type="Gene3D" id="4.10.1060.10">
    <property type="entry name" value="Zinc finger, RanBP2-type"/>
    <property type="match status" value="1"/>
</dbReference>
<dbReference type="eggNOG" id="KOG0154">
    <property type="taxonomic scope" value="Eukaryota"/>
</dbReference>
<dbReference type="PROSITE" id="PS50199">
    <property type="entry name" value="ZF_RANBP2_2"/>
    <property type="match status" value="1"/>
</dbReference>
<dbReference type="InParanoid" id="G0QXB3"/>
<dbReference type="SMART" id="SM00360">
    <property type="entry name" value="RRM"/>
    <property type="match status" value="1"/>
</dbReference>
<evidence type="ECO:0000313" key="12">
    <source>
        <dbReference type="Proteomes" id="UP000008983"/>
    </source>
</evidence>
<dbReference type="InterPro" id="IPR000504">
    <property type="entry name" value="RRM_dom"/>
</dbReference>
<accession>G0QXB3</accession>
<dbReference type="GeneID" id="14906260"/>
<keyword evidence="12" id="KW-1185">Reference proteome</keyword>
<feature type="compositionally biased region" description="Polar residues" evidence="8">
    <location>
        <begin position="34"/>
        <end position="44"/>
    </location>
</feature>
<evidence type="ECO:0000259" key="9">
    <source>
        <dbReference type="PROSITE" id="PS50102"/>
    </source>
</evidence>
<dbReference type="InterPro" id="IPR036443">
    <property type="entry name" value="Znf_RanBP2_sf"/>
</dbReference>
<dbReference type="InterPro" id="IPR012677">
    <property type="entry name" value="Nucleotide-bd_a/b_plait_sf"/>
</dbReference>
<protein>
    <recommendedName>
        <fullName evidence="13">RanBP2-type domain-containing protein</fullName>
    </recommendedName>
</protein>
<dbReference type="Pfam" id="PF00076">
    <property type="entry name" value="RRM_1"/>
    <property type="match status" value="1"/>
</dbReference>
<dbReference type="Proteomes" id="UP000008983">
    <property type="component" value="Unassembled WGS sequence"/>
</dbReference>
<dbReference type="GO" id="GO:0003723">
    <property type="term" value="F:RNA binding"/>
    <property type="evidence" value="ECO:0007669"/>
    <property type="project" value="UniProtKB-UniRule"/>
</dbReference>
<proteinExistence type="predicted"/>
<name>G0QXB3_ICHMU</name>
<keyword evidence="2" id="KW-0479">Metal-binding</keyword>
<evidence type="ECO:0000256" key="3">
    <source>
        <dbReference type="ARBA" id="ARBA00022771"/>
    </source>
</evidence>
<comment type="subcellular location">
    <subcellularLocation>
        <location evidence="1">Nucleus</location>
    </subcellularLocation>
</comment>
<evidence type="ECO:0000256" key="5">
    <source>
        <dbReference type="ARBA" id="ARBA00023242"/>
    </source>
</evidence>
<feature type="compositionally biased region" description="Basic residues" evidence="8">
    <location>
        <begin position="1"/>
        <end position="22"/>
    </location>
</feature>
<evidence type="ECO:0000256" key="6">
    <source>
        <dbReference type="PROSITE-ProRule" id="PRU00176"/>
    </source>
</evidence>
<organism evidence="11 12">
    <name type="scientific">Ichthyophthirius multifiliis</name>
    <name type="common">White spot disease agent</name>
    <name type="synonym">Ich</name>
    <dbReference type="NCBI Taxonomy" id="5932"/>
    <lineage>
        <taxon>Eukaryota</taxon>
        <taxon>Sar</taxon>
        <taxon>Alveolata</taxon>
        <taxon>Ciliophora</taxon>
        <taxon>Intramacronucleata</taxon>
        <taxon>Oligohymenophorea</taxon>
        <taxon>Hymenostomatida</taxon>
        <taxon>Ophryoglenina</taxon>
        <taxon>Ichthyophthirius</taxon>
    </lineage>
</organism>
<keyword evidence="4" id="KW-0862">Zinc</keyword>
<gene>
    <name evidence="11" type="ORF">IMG5_140420</name>
</gene>
<reference evidence="11 12" key="1">
    <citation type="submission" date="2011-07" db="EMBL/GenBank/DDBJ databases">
        <authorList>
            <person name="Coyne R."/>
            <person name="Brami D."/>
            <person name="Johnson J."/>
            <person name="Hostetler J."/>
            <person name="Hannick L."/>
            <person name="Clark T."/>
            <person name="Cassidy-Hanley D."/>
            <person name="Inman J."/>
        </authorList>
    </citation>
    <scope>NUCLEOTIDE SEQUENCE [LARGE SCALE GENOMIC DNA]</scope>
    <source>
        <strain evidence="11 12">G5</strain>
    </source>
</reference>
<dbReference type="SMART" id="SM00547">
    <property type="entry name" value="ZnF_RBZ"/>
    <property type="match status" value="1"/>
</dbReference>
<feature type="domain" description="RanBP2-type" evidence="10">
    <location>
        <begin position="144"/>
        <end position="173"/>
    </location>
</feature>
<evidence type="ECO:0000256" key="7">
    <source>
        <dbReference type="PROSITE-ProRule" id="PRU00322"/>
    </source>
</evidence>
<evidence type="ECO:0008006" key="13">
    <source>
        <dbReference type="Google" id="ProtNLM"/>
    </source>
</evidence>
<dbReference type="PANTHER" id="PTHR13948">
    <property type="entry name" value="RNA-BINDING PROTEIN"/>
    <property type="match status" value="1"/>
</dbReference>
<dbReference type="PROSITE" id="PS01358">
    <property type="entry name" value="ZF_RANBP2_1"/>
    <property type="match status" value="1"/>
</dbReference>
<evidence type="ECO:0000256" key="1">
    <source>
        <dbReference type="ARBA" id="ARBA00004123"/>
    </source>
</evidence>
<dbReference type="PANTHER" id="PTHR13948:SF3">
    <property type="entry name" value="FI21118P1"/>
    <property type="match status" value="1"/>
</dbReference>
<dbReference type="GO" id="GO:0008270">
    <property type="term" value="F:zinc ion binding"/>
    <property type="evidence" value="ECO:0007669"/>
    <property type="project" value="UniProtKB-KW"/>
</dbReference>
<feature type="region of interest" description="Disordered" evidence="8">
    <location>
        <begin position="1"/>
        <end position="45"/>
    </location>
</feature>
<evidence type="ECO:0000256" key="8">
    <source>
        <dbReference type="SAM" id="MobiDB-lite"/>
    </source>
</evidence>
<dbReference type="Gene3D" id="3.30.70.330">
    <property type="match status" value="2"/>
</dbReference>
<dbReference type="InterPro" id="IPR001876">
    <property type="entry name" value="Znf_RanBP2"/>
</dbReference>
<keyword evidence="5" id="KW-0539">Nucleus</keyword>
<dbReference type="OrthoDB" id="439808at2759"/>
<dbReference type="SUPFAM" id="SSF90209">
    <property type="entry name" value="Ran binding protein zinc finger-like"/>
    <property type="match status" value="1"/>
</dbReference>
<dbReference type="PROSITE" id="PS50102">
    <property type="entry name" value="RRM"/>
    <property type="match status" value="1"/>
</dbReference>
<evidence type="ECO:0000313" key="11">
    <source>
        <dbReference type="EMBL" id="EGR30144.1"/>
    </source>
</evidence>